<feature type="compositionally biased region" description="Basic and acidic residues" evidence="1">
    <location>
        <begin position="352"/>
        <end position="374"/>
    </location>
</feature>
<dbReference type="Proteomes" id="UP000218231">
    <property type="component" value="Unassembled WGS sequence"/>
</dbReference>
<dbReference type="EMBL" id="LIAE01010169">
    <property type="protein sequence ID" value="PAV66038.1"/>
    <property type="molecule type" value="Genomic_DNA"/>
</dbReference>
<comment type="caution">
    <text evidence="2">The sequence shown here is derived from an EMBL/GenBank/DDBJ whole genome shotgun (WGS) entry which is preliminary data.</text>
</comment>
<keyword evidence="3" id="KW-1185">Reference proteome</keyword>
<proteinExistence type="predicted"/>
<organism evidence="2 3">
    <name type="scientific">Diploscapter pachys</name>
    <dbReference type="NCBI Taxonomy" id="2018661"/>
    <lineage>
        <taxon>Eukaryota</taxon>
        <taxon>Metazoa</taxon>
        <taxon>Ecdysozoa</taxon>
        <taxon>Nematoda</taxon>
        <taxon>Chromadorea</taxon>
        <taxon>Rhabditida</taxon>
        <taxon>Rhabditina</taxon>
        <taxon>Rhabditomorpha</taxon>
        <taxon>Rhabditoidea</taxon>
        <taxon>Rhabditidae</taxon>
        <taxon>Diploscapter</taxon>
    </lineage>
</organism>
<sequence>MHGGGGIVVDAHLDRRICRRAQYARDDGDGAGARHLMRIGGARYQTGVAWADDLDMRPGGVETTEAPAGHAAMDADDRKADAAGVFLDLRGRTRRAVDDAAVVQQFVVMRVASIDEGDARVGEGAGDAIAIGGEVAGIGVHEHQRHLIGRLGPRELFGQPVAVVHGYAEVGAARPCRYDVEEQAAIARDRLRLRAVGGGDGGVVMGKIAGFEIMVARNDPPRRLERGQRGHHPRILVGRAVVGVVTGDEDEVDPLDDAIDLIDDGLQPAEALPVVGLVERKAGDREAAENEEAGAIAEGLRDPPADRGRQAGADALYGHYRALADVDAPRTFEQAGDEARHRHALQPCTDAVERLHGPDAPILDDRASEKPAERQRRKRIQQDEPIAAPRRDLHRDDAGRDHHRLRDDDRGRGEQRRISLARANDRQRIQRQHPAIAEVEAGERQCQDQHRLVAHQDLEAFGLAAVLPFVALFQATCRLMVDRPFGDREDGDDREHAKGGR</sequence>
<feature type="region of interest" description="Disordered" evidence="1">
    <location>
        <begin position="283"/>
        <end position="311"/>
    </location>
</feature>
<dbReference type="AlphaFoldDB" id="A0A2A2JWH9"/>
<evidence type="ECO:0000256" key="1">
    <source>
        <dbReference type="SAM" id="MobiDB-lite"/>
    </source>
</evidence>
<gene>
    <name evidence="2" type="ORF">WR25_16206</name>
</gene>
<evidence type="ECO:0000313" key="2">
    <source>
        <dbReference type="EMBL" id="PAV66038.1"/>
    </source>
</evidence>
<feature type="region of interest" description="Disordered" evidence="1">
    <location>
        <begin position="352"/>
        <end position="430"/>
    </location>
</feature>
<name>A0A2A2JWH9_9BILA</name>
<feature type="compositionally biased region" description="Basic and acidic residues" evidence="1">
    <location>
        <begin position="299"/>
        <end position="309"/>
    </location>
</feature>
<accession>A0A2A2JWH9</accession>
<feature type="compositionally biased region" description="Basic and acidic residues" evidence="1">
    <location>
        <begin position="389"/>
        <end position="428"/>
    </location>
</feature>
<protein>
    <submittedName>
        <fullName evidence="2">Uncharacterized protein</fullName>
    </submittedName>
</protein>
<evidence type="ECO:0000313" key="3">
    <source>
        <dbReference type="Proteomes" id="UP000218231"/>
    </source>
</evidence>
<reference evidence="2 3" key="1">
    <citation type="journal article" date="2017" name="Curr. Biol.">
        <title>Genome architecture and evolution of a unichromosomal asexual nematode.</title>
        <authorList>
            <person name="Fradin H."/>
            <person name="Zegar C."/>
            <person name="Gutwein M."/>
            <person name="Lucas J."/>
            <person name="Kovtun M."/>
            <person name="Corcoran D."/>
            <person name="Baugh L.R."/>
            <person name="Kiontke K."/>
            <person name="Gunsalus K."/>
            <person name="Fitch D.H."/>
            <person name="Piano F."/>
        </authorList>
    </citation>
    <scope>NUCLEOTIDE SEQUENCE [LARGE SCALE GENOMIC DNA]</scope>
    <source>
        <strain evidence="2">PF1309</strain>
    </source>
</reference>